<evidence type="ECO:0000256" key="23">
    <source>
        <dbReference type="ARBA" id="ARBA00067568"/>
    </source>
</evidence>
<evidence type="ECO:0000256" key="16">
    <source>
        <dbReference type="ARBA" id="ARBA00022777"/>
    </source>
</evidence>
<keyword evidence="20" id="KW-0511">Multifunctional enzyme</keyword>
<dbReference type="Pfam" id="PF01288">
    <property type="entry name" value="HPPK"/>
    <property type="match status" value="1"/>
</dbReference>
<comment type="cofactor">
    <cofactor evidence="4">
        <name>Mg(2+)</name>
        <dbReference type="ChEBI" id="CHEBI:18420"/>
    </cofactor>
</comment>
<keyword evidence="19" id="KW-0289">Folate biosynthesis</keyword>
<accession>A0AAE0MA73</accession>
<dbReference type="EC" id="4.1.2.25" evidence="11"/>
<evidence type="ECO:0000256" key="21">
    <source>
        <dbReference type="ARBA" id="ARBA00058009"/>
    </source>
</evidence>
<evidence type="ECO:0000256" key="2">
    <source>
        <dbReference type="ARBA" id="ARBA00000198"/>
    </source>
</evidence>
<dbReference type="GO" id="GO:0046872">
    <property type="term" value="F:metal ion binding"/>
    <property type="evidence" value="ECO:0007669"/>
    <property type="project" value="UniProtKB-KW"/>
</dbReference>
<dbReference type="FunFam" id="3.20.20.20:FF:000006">
    <property type="entry name" value="Dihydropteroate synthase"/>
    <property type="match status" value="1"/>
</dbReference>
<comment type="catalytic activity">
    <reaction evidence="2">
        <text>6-hydroxymethyl-7,8-dihydropterin + ATP = (7,8-dihydropterin-6-yl)methyl diphosphate + AMP + H(+)</text>
        <dbReference type="Rhea" id="RHEA:11412"/>
        <dbReference type="ChEBI" id="CHEBI:15378"/>
        <dbReference type="ChEBI" id="CHEBI:30616"/>
        <dbReference type="ChEBI" id="CHEBI:44841"/>
        <dbReference type="ChEBI" id="CHEBI:72950"/>
        <dbReference type="ChEBI" id="CHEBI:456215"/>
        <dbReference type="EC" id="2.7.6.3"/>
    </reaction>
</comment>
<dbReference type="InterPro" id="IPR000550">
    <property type="entry name" value="Hppk"/>
</dbReference>
<evidence type="ECO:0000256" key="14">
    <source>
        <dbReference type="ARBA" id="ARBA00022723"/>
    </source>
</evidence>
<evidence type="ECO:0000256" key="10">
    <source>
        <dbReference type="ARBA" id="ARBA00012458"/>
    </source>
</evidence>
<evidence type="ECO:0000256" key="20">
    <source>
        <dbReference type="ARBA" id="ARBA00023268"/>
    </source>
</evidence>
<organism evidence="26 27">
    <name type="scientific">Cercophora scortea</name>
    <dbReference type="NCBI Taxonomy" id="314031"/>
    <lineage>
        <taxon>Eukaryota</taxon>
        <taxon>Fungi</taxon>
        <taxon>Dikarya</taxon>
        <taxon>Ascomycota</taxon>
        <taxon>Pezizomycotina</taxon>
        <taxon>Sordariomycetes</taxon>
        <taxon>Sordariomycetidae</taxon>
        <taxon>Sordariales</taxon>
        <taxon>Lasiosphaeriaceae</taxon>
        <taxon>Cercophora</taxon>
    </lineage>
</organism>
<evidence type="ECO:0000259" key="25">
    <source>
        <dbReference type="PROSITE" id="PS50972"/>
    </source>
</evidence>
<dbReference type="EC" id="2.7.6.3" evidence="12"/>
<evidence type="ECO:0000256" key="7">
    <source>
        <dbReference type="ARBA" id="ARBA00005051"/>
    </source>
</evidence>
<dbReference type="PROSITE" id="PS00793">
    <property type="entry name" value="DHPS_2"/>
    <property type="match status" value="1"/>
</dbReference>
<dbReference type="InterPro" id="IPR035907">
    <property type="entry name" value="Hppk_sf"/>
</dbReference>
<dbReference type="NCBIfam" id="TIGR01496">
    <property type="entry name" value="DHPS"/>
    <property type="match status" value="1"/>
</dbReference>
<evidence type="ECO:0000256" key="11">
    <source>
        <dbReference type="ARBA" id="ARBA00013043"/>
    </source>
</evidence>
<dbReference type="InterPro" id="IPR000489">
    <property type="entry name" value="Pterin-binding_dom"/>
</dbReference>
<comment type="similarity">
    <text evidence="8">In the N-terminal section; belongs to the DHNA family.</text>
</comment>
<dbReference type="Gene3D" id="3.30.70.560">
    <property type="entry name" value="7,8-Dihydro-6-hydroxymethylpterin-pyrophosphokinase HPPK"/>
    <property type="match status" value="1"/>
</dbReference>
<comment type="catalytic activity">
    <reaction evidence="1">
        <text>(7,8-dihydropterin-6-yl)methyl diphosphate + 4-aminobenzoate = 7,8-dihydropteroate + diphosphate</text>
        <dbReference type="Rhea" id="RHEA:19949"/>
        <dbReference type="ChEBI" id="CHEBI:17836"/>
        <dbReference type="ChEBI" id="CHEBI:17839"/>
        <dbReference type="ChEBI" id="CHEBI:33019"/>
        <dbReference type="ChEBI" id="CHEBI:72950"/>
        <dbReference type="EC" id="2.5.1.15"/>
    </reaction>
</comment>
<proteinExistence type="inferred from homology"/>
<keyword evidence="14" id="KW-0479">Metal-binding</keyword>
<keyword evidence="18" id="KW-0460">Magnesium</keyword>
<sequence>MKRFFSTAATSRHAARGFPHQSLLLPLLPPLPPRIGRNSFSQTARRQTDSKPDLGLDALRFKKYSLPVSASAATMEPLPAKRTAYIALGSNLGDRIAWIEKACNAMDARGIKVKRTSSLWETEPMYVLDQDRFVNGACEVETTLEPLALLDALQDIENSLGRHKVIDKGPRNIDLDILLYDDLKVDHERLKIPHIGIAEREFVLKPLAELIPDKPIDHARPWTLTRDYLDALTPSQPPLTTMTPLSAHHPPIQALKSTRRTHIMAILNMTPDSFSDGGQHTTLDEPALVATVQALLDAGATMIDIGGQSTAPNAPEVSVDEELARVLPAIRLIRAHFASRPVLVSVDTYRASVAAAAAAAGADIVNDVSGGSMDPEMLPTVARLGTTVCLMHMRGTPATMNALAEYPASQGGLIAGIARELVARVAAAEAAGVRRWRIVLDPGLGFAKVGPQNVDVLRHLDELRHWPGLQGLPWLVGSSRKSFIGRVTGVPTPKERIWGTAATVAAAVQGGADVVRVHDVREMTQVVAMADAIWRY</sequence>
<comment type="pathway">
    <text evidence="6">Cofactor biosynthesis; tetrahydrofolate biosynthesis; 2-amino-4-hydroxy-6-hydroxymethyl-7,8-dihydropteridine diphosphate from 7,8-dihydroneopterin triphosphate: step 3/4.</text>
</comment>
<dbReference type="GO" id="GO:0004156">
    <property type="term" value="F:dihydropteroate synthase activity"/>
    <property type="evidence" value="ECO:0007669"/>
    <property type="project" value="UniProtKB-EC"/>
</dbReference>
<dbReference type="Pfam" id="PF00809">
    <property type="entry name" value="Pterin_bind"/>
    <property type="match status" value="1"/>
</dbReference>
<keyword evidence="13" id="KW-0808">Transferase</keyword>
<evidence type="ECO:0000256" key="3">
    <source>
        <dbReference type="ARBA" id="ARBA00001353"/>
    </source>
</evidence>
<comment type="similarity">
    <text evidence="22">In the central section; belongs to the HPPK family.</text>
</comment>
<evidence type="ECO:0000256" key="5">
    <source>
        <dbReference type="ARBA" id="ARBA00004763"/>
    </source>
</evidence>
<dbReference type="GO" id="GO:0046656">
    <property type="term" value="P:folic acid biosynthetic process"/>
    <property type="evidence" value="ECO:0007669"/>
    <property type="project" value="UniProtKB-KW"/>
</dbReference>
<evidence type="ECO:0000256" key="24">
    <source>
        <dbReference type="ARBA" id="ARBA00068111"/>
    </source>
</evidence>
<keyword evidence="16" id="KW-0418">Kinase</keyword>
<comment type="similarity">
    <text evidence="9">In the C-terminal section; belongs to the DHPS family.</text>
</comment>
<evidence type="ECO:0000256" key="12">
    <source>
        <dbReference type="ARBA" id="ARBA00013253"/>
    </source>
</evidence>
<gene>
    <name evidence="26" type="ORF">B0T19DRAFT_486792</name>
</gene>
<dbReference type="SUPFAM" id="SSF51717">
    <property type="entry name" value="Dihydropteroate synthetase-like"/>
    <property type="match status" value="1"/>
</dbReference>
<evidence type="ECO:0000256" key="1">
    <source>
        <dbReference type="ARBA" id="ARBA00000012"/>
    </source>
</evidence>
<dbReference type="PROSITE" id="PS00794">
    <property type="entry name" value="HPPK"/>
    <property type="match status" value="1"/>
</dbReference>
<evidence type="ECO:0000256" key="17">
    <source>
        <dbReference type="ARBA" id="ARBA00022840"/>
    </source>
</evidence>
<reference evidence="26" key="2">
    <citation type="submission" date="2023-06" db="EMBL/GenBank/DDBJ databases">
        <authorList>
            <consortium name="Lawrence Berkeley National Laboratory"/>
            <person name="Haridas S."/>
            <person name="Hensen N."/>
            <person name="Bonometti L."/>
            <person name="Westerberg I."/>
            <person name="Brannstrom I.O."/>
            <person name="Guillou S."/>
            <person name="Cros-Aarteil S."/>
            <person name="Calhoun S."/>
            <person name="Kuo A."/>
            <person name="Mondo S."/>
            <person name="Pangilinan J."/>
            <person name="Riley R."/>
            <person name="Labutti K."/>
            <person name="Andreopoulos B."/>
            <person name="Lipzen A."/>
            <person name="Chen C."/>
            <person name="Yanf M."/>
            <person name="Daum C."/>
            <person name="Ng V."/>
            <person name="Clum A."/>
            <person name="Steindorff A."/>
            <person name="Ohm R."/>
            <person name="Martin F."/>
            <person name="Silar P."/>
            <person name="Natvig D."/>
            <person name="Lalanne C."/>
            <person name="Gautier V."/>
            <person name="Ament-Velasquez S.L."/>
            <person name="Kruys A."/>
            <person name="Hutchinson M.I."/>
            <person name="Powell A.J."/>
            <person name="Barry K."/>
            <person name="Miller A.N."/>
            <person name="Grigoriev I.V."/>
            <person name="Debuchy R."/>
            <person name="Gladieux P."/>
            <person name="Thoren M.H."/>
            <person name="Johannesson H."/>
        </authorList>
    </citation>
    <scope>NUCLEOTIDE SEQUENCE</scope>
    <source>
        <strain evidence="26">SMH4131-1</strain>
    </source>
</reference>
<dbReference type="CDD" id="cd00483">
    <property type="entry name" value="HPPK"/>
    <property type="match status" value="1"/>
</dbReference>
<reference evidence="26" key="1">
    <citation type="journal article" date="2023" name="Mol. Phylogenet. Evol.">
        <title>Genome-scale phylogeny and comparative genomics of the fungal order Sordariales.</title>
        <authorList>
            <person name="Hensen N."/>
            <person name="Bonometti L."/>
            <person name="Westerberg I."/>
            <person name="Brannstrom I.O."/>
            <person name="Guillou S."/>
            <person name="Cros-Aarteil S."/>
            <person name="Calhoun S."/>
            <person name="Haridas S."/>
            <person name="Kuo A."/>
            <person name="Mondo S."/>
            <person name="Pangilinan J."/>
            <person name="Riley R."/>
            <person name="LaButti K."/>
            <person name="Andreopoulos B."/>
            <person name="Lipzen A."/>
            <person name="Chen C."/>
            <person name="Yan M."/>
            <person name="Daum C."/>
            <person name="Ng V."/>
            <person name="Clum A."/>
            <person name="Steindorff A."/>
            <person name="Ohm R.A."/>
            <person name="Martin F."/>
            <person name="Silar P."/>
            <person name="Natvig D.O."/>
            <person name="Lalanne C."/>
            <person name="Gautier V."/>
            <person name="Ament-Velasquez S.L."/>
            <person name="Kruys A."/>
            <person name="Hutchinson M.I."/>
            <person name="Powell A.J."/>
            <person name="Barry K."/>
            <person name="Miller A.N."/>
            <person name="Grigoriev I.V."/>
            <person name="Debuchy R."/>
            <person name="Gladieux P."/>
            <person name="Hiltunen Thoren M."/>
            <person name="Johannesson H."/>
        </authorList>
    </citation>
    <scope>NUCLEOTIDE SEQUENCE</scope>
    <source>
        <strain evidence="26">SMH4131-1</strain>
    </source>
</reference>
<comment type="pathway">
    <text evidence="5">Cofactor biosynthesis; tetrahydrofolate biosynthesis; 7,8-dihydrofolate from 2-amino-4-hydroxy-6-hydroxymethyl-7,8-dihydropteridine diphosphate and 4-aminobenzoate: step 1/2.</text>
</comment>
<evidence type="ECO:0000313" key="27">
    <source>
        <dbReference type="Proteomes" id="UP001286456"/>
    </source>
</evidence>
<evidence type="ECO:0000256" key="22">
    <source>
        <dbReference type="ARBA" id="ARBA00061548"/>
    </source>
</evidence>
<dbReference type="InterPro" id="IPR045031">
    <property type="entry name" value="DHP_synth-like"/>
</dbReference>
<protein>
    <recommendedName>
        <fullName evidence="23">Folic acid synthesis protein FOL1</fullName>
        <ecNumber evidence="10">2.5.1.15</ecNumber>
        <ecNumber evidence="12">2.7.6.3</ecNumber>
        <ecNumber evidence="11">4.1.2.25</ecNumber>
    </recommendedName>
    <alternativeName>
        <fullName evidence="24">Folic acid synthesis protein fol1</fullName>
    </alternativeName>
</protein>
<evidence type="ECO:0000256" key="4">
    <source>
        <dbReference type="ARBA" id="ARBA00001946"/>
    </source>
</evidence>
<dbReference type="PROSITE" id="PS50972">
    <property type="entry name" value="PTERIN_BINDING"/>
    <property type="match status" value="1"/>
</dbReference>
<evidence type="ECO:0000256" key="13">
    <source>
        <dbReference type="ARBA" id="ARBA00022679"/>
    </source>
</evidence>
<dbReference type="InterPro" id="IPR006390">
    <property type="entry name" value="DHP_synth_dom"/>
</dbReference>
<comment type="catalytic activity">
    <reaction evidence="3">
        <text>7,8-dihydroneopterin = 6-hydroxymethyl-7,8-dihydropterin + glycolaldehyde</text>
        <dbReference type="Rhea" id="RHEA:10540"/>
        <dbReference type="ChEBI" id="CHEBI:17001"/>
        <dbReference type="ChEBI" id="CHEBI:17071"/>
        <dbReference type="ChEBI" id="CHEBI:44841"/>
        <dbReference type="EC" id="4.1.2.25"/>
    </reaction>
</comment>
<comment type="caution">
    <text evidence="26">The sequence shown here is derived from an EMBL/GenBank/DDBJ whole genome shotgun (WGS) entry which is preliminary data.</text>
</comment>
<dbReference type="EMBL" id="JAUEPO010000004">
    <property type="protein sequence ID" value="KAK3324665.1"/>
    <property type="molecule type" value="Genomic_DNA"/>
</dbReference>
<dbReference type="GO" id="GO:0046654">
    <property type="term" value="P:tetrahydrofolate biosynthetic process"/>
    <property type="evidence" value="ECO:0007669"/>
    <property type="project" value="TreeGrafter"/>
</dbReference>
<dbReference type="PANTHER" id="PTHR20941:SF1">
    <property type="entry name" value="FOLIC ACID SYNTHESIS PROTEIN FOL1"/>
    <property type="match status" value="1"/>
</dbReference>
<evidence type="ECO:0000256" key="9">
    <source>
        <dbReference type="ARBA" id="ARBA00009951"/>
    </source>
</evidence>
<dbReference type="GO" id="GO:0003848">
    <property type="term" value="F:2-amino-4-hydroxy-6-hydroxymethyldihydropteridine diphosphokinase activity"/>
    <property type="evidence" value="ECO:0007669"/>
    <property type="project" value="UniProtKB-EC"/>
</dbReference>
<keyword evidence="27" id="KW-1185">Reference proteome</keyword>
<dbReference type="FunFam" id="3.30.70.560:FF:000005">
    <property type="entry name" value="Folic acid synthesis protein fol1"/>
    <property type="match status" value="1"/>
</dbReference>
<evidence type="ECO:0000256" key="8">
    <source>
        <dbReference type="ARBA" id="ARBA00009640"/>
    </source>
</evidence>
<dbReference type="GO" id="GO:0005740">
    <property type="term" value="C:mitochondrial envelope"/>
    <property type="evidence" value="ECO:0007669"/>
    <property type="project" value="TreeGrafter"/>
</dbReference>
<dbReference type="InterPro" id="IPR011005">
    <property type="entry name" value="Dihydropteroate_synth-like_sf"/>
</dbReference>
<evidence type="ECO:0000256" key="19">
    <source>
        <dbReference type="ARBA" id="ARBA00022909"/>
    </source>
</evidence>
<feature type="domain" description="Pterin-binding" evidence="25">
    <location>
        <begin position="261"/>
        <end position="528"/>
    </location>
</feature>
<dbReference type="GO" id="GO:0016301">
    <property type="term" value="F:kinase activity"/>
    <property type="evidence" value="ECO:0007669"/>
    <property type="project" value="UniProtKB-KW"/>
</dbReference>
<dbReference type="GO" id="GO:0004150">
    <property type="term" value="F:dihydroneopterin aldolase activity"/>
    <property type="evidence" value="ECO:0007669"/>
    <property type="project" value="UniProtKB-EC"/>
</dbReference>
<keyword evidence="17" id="KW-0067">ATP-binding</keyword>
<evidence type="ECO:0000313" key="26">
    <source>
        <dbReference type="EMBL" id="KAK3324665.1"/>
    </source>
</evidence>
<comment type="function">
    <text evidence="21">Catalyzes three sequential steps of tetrahydrofolate biosynthesis.</text>
</comment>
<name>A0AAE0MA73_9PEZI</name>
<keyword evidence="15" id="KW-0547">Nucleotide-binding</keyword>
<dbReference type="PANTHER" id="PTHR20941">
    <property type="entry name" value="FOLATE SYNTHESIS PROTEINS"/>
    <property type="match status" value="1"/>
</dbReference>
<dbReference type="PROSITE" id="PS00792">
    <property type="entry name" value="DHPS_1"/>
    <property type="match status" value="1"/>
</dbReference>
<dbReference type="CDD" id="cd00739">
    <property type="entry name" value="DHPS"/>
    <property type="match status" value="1"/>
</dbReference>
<dbReference type="Gene3D" id="3.20.20.20">
    <property type="entry name" value="Dihydropteroate synthase-like"/>
    <property type="match status" value="1"/>
</dbReference>
<comment type="pathway">
    <text evidence="7">Cofactor biosynthesis; tetrahydrofolate biosynthesis; 2-amino-4-hydroxy-6-hydroxymethyl-7,8-dihydropteridine diphosphate from 7,8-dihydroneopterin triphosphate: step 4/4.</text>
</comment>
<evidence type="ECO:0000256" key="15">
    <source>
        <dbReference type="ARBA" id="ARBA00022741"/>
    </source>
</evidence>
<dbReference type="SUPFAM" id="SSF55083">
    <property type="entry name" value="6-hydroxymethyl-7,8-dihydropterin pyrophosphokinase, HPPK"/>
    <property type="match status" value="1"/>
</dbReference>
<dbReference type="Proteomes" id="UP001286456">
    <property type="component" value="Unassembled WGS sequence"/>
</dbReference>
<dbReference type="AlphaFoldDB" id="A0AAE0MA73"/>
<evidence type="ECO:0000256" key="6">
    <source>
        <dbReference type="ARBA" id="ARBA00005013"/>
    </source>
</evidence>
<evidence type="ECO:0000256" key="18">
    <source>
        <dbReference type="ARBA" id="ARBA00022842"/>
    </source>
</evidence>
<dbReference type="GO" id="GO:0005524">
    <property type="term" value="F:ATP binding"/>
    <property type="evidence" value="ECO:0007669"/>
    <property type="project" value="UniProtKB-KW"/>
</dbReference>
<dbReference type="EC" id="2.5.1.15" evidence="10"/>
<dbReference type="NCBIfam" id="TIGR01498">
    <property type="entry name" value="folK"/>
    <property type="match status" value="1"/>
</dbReference>